<accession>A0AAE7PD25</accession>
<organism evidence="1 2">
    <name type="scientific">Bacillus phage BCPST</name>
    <dbReference type="NCBI Taxonomy" id="2801506"/>
    <lineage>
        <taxon>Viruses</taxon>
        <taxon>Duplodnaviria</taxon>
        <taxon>Heunggongvirae</taxon>
        <taxon>Uroviricota</taxon>
        <taxon>Caudoviricetes</taxon>
        <taxon>Sejongvirinae</taxon>
        <taxon>Yihwangvirus</taxon>
        <taxon>Yihwangvirus BCPST</taxon>
    </lineage>
</organism>
<sequence>MKGLVSYGFDGLCYDKYANGLMVWIRIKVLREKS</sequence>
<protein>
    <submittedName>
        <fullName evidence="1">Uncharacterized protein</fullName>
    </submittedName>
</protein>
<reference evidence="1" key="1">
    <citation type="submission" date="2020-12" db="EMBL/GenBank/DDBJ databases">
        <authorList>
            <person name="Youbin C."/>
            <person name="Kawngpyo K."/>
        </authorList>
    </citation>
    <scope>NUCLEOTIDE SEQUENCE</scope>
</reference>
<name>A0AAE7PD25_9CAUD</name>
<proteinExistence type="predicted"/>
<gene>
    <name evidence="1" type="ORF">BCPST_031</name>
</gene>
<keyword evidence="2" id="KW-1185">Reference proteome</keyword>
<evidence type="ECO:0000313" key="1">
    <source>
        <dbReference type="EMBL" id="QQO38649.1"/>
    </source>
</evidence>
<dbReference type="EMBL" id="MW392802">
    <property type="protein sequence ID" value="QQO38649.1"/>
    <property type="molecule type" value="Genomic_DNA"/>
</dbReference>
<dbReference type="Proteomes" id="UP000828328">
    <property type="component" value="Segment"/>
</dbReference>
<evidence type="ECO:0000313" key="2">
    <source>
        <dbReference type="Proteomes" id="UP000828328"/>
    </source>
</evidence>